<proteinExistence type="predicted"/>
<reference evidence="1" key="1">
    <citation type="submission" date="2018-02" db="EMBL/GenBank/DDBJ databases">
        <title>Rhizophora mucronata_Transcriptome.</title>
        <authorList>
            <person name="Meera S.P."/>
            <person name="Sreeshan A."/>
            <person name="Augustine A."/>
        </authorList>
    </citation>
    <scope>NUCLEOTIDE SEQUENCE</scope>
    <source>
        <tissue evidence="1">Leaf</tissue>
    </source>
</reference>
<protein>
    <submittedName>
        <fullName evidence="1">Uncharacterized protein</fullName>
    </submittedName>
</protein>
<evidence type="ECO:0000313" key="1">
    <source>
        <dbReference type="EMBL" id="MBX33972.1"/>
    </source>
</evidence>
<organism evidence="1">
    <name type="scientific">Rhizophora mucronata</name>
    <name type="common">Asiatic mangrove</name>
    <dbReference type="NCBI Taxonomy" id="61149"/>
    <lineage>
        <taxon>Eukaryota</taxon>
        <taxon>Viridiplantae</taxon>
        <taxon>Streptophyta</taxon>
        <taxon>Embryophyta</taxon>
        <taxon>Tracheophyta</taxon>
        <taxon>Spermatophyta</taxon>
        <taxon>Magnoliopsida</taxon>
        <taxon>eudicotyledons</taxon>
        <taxon>Gunneridae</taxon>
        <taxon>Pentapetalae</taxon>
        <taxon>rosids</taxon>
        <taxon>fabids</taxon>
        <taxon>Malpighiales</taxon>
        <taxon>Rhizophoraceae</taxon>
        <taxon>Rhizophora</taxon>
    </lineage>
</organism>
<sequence>MFTSKDYMAYSFLEVLDTKMEFSQRKCEKKKRGKCMIWLEQFWEFSILH</sequence>
<dbReference type="EMBL" id="GGEC01053488">
    <property type="protein sequence ID" value="MBX33972.1"/>
    <property type="molecule type" value="Transcribed_RNA"/>
</dbReference>
<dbReference type="AlphaFoldDB" id="A0A2P2MUW9"/>
<accession>A0A2P2MUW9</accession>
<name>A0A2P2MUW9_RHIMU</name>